<feature type="non-terminal residue" evidence="2">
    <location>
        <position position="1"/>
    </location>
</feature>
<reference evidence="2" key="1">
    <citation type="submission" date="2020-02" db="EMBL/GenBank/DDBJ databases">
        <authorList>
            <person name="Meier V. D."/>
        </authorList>
    </citation>
    <scope>NUCLEOTIDE SEQUENCE</scope>
    <source>
        <strain evidence="2">AVDCRST_MAG35</strain>
    </source>
</reference>
<feature type="region of interest" description="Disordered" evidence="1">
    <location>
        <begin position="37"/>
        <end position="81"/>
    </location>
</feature>
<feature type="compositionally biased region" description="Pro residues" evidence="1">
    <location>
        <begin position="72"/>
        <end position="81"/>
    </location>
</feature>
<proteinExistence type="predicted"/>
<dbReference type="EMBL" id="CADCUY010000483">
    <property type="protein sequence ID" value="CAA9427100.1"/>
    <property type="molecule type" value="Genomic_DNA"/>
</dbReference>
<organism evidence="2">
    <name type="scientific">uncultured Quadrisphaera sp</name>
    <dbReference type="NCBI Taxonomy" id="904978"/>
    <lineage>
        <taxon>Bacteria</taxon>
        <taxon>Bacillati</taxon>
        <taxon>Actinomycetota</taxon>
        <taxon>Actinomycetes</taxon>
        <taxon>Kineosporiales</taxon>
        <taxon>Kineosporiaceae</taxon>
        <taxon>Quadrisphaera</taxon>
        <taxon>environmental samples</taxon>
    </lineage>
</organism>
<sequence>CGRCCSTWPTSPAARRDTRRGRSRSWPCTRWAISWPSSPATSCASRGRPERQGAPRPVHASTTRRSSTSPTASPPCAAPSP</sequence>
<protein>
    <submittedName>
        <fullName evidence="2">Uncharacterized protein</fullName>
    </submittedName>
</protein>
<gene>
    <name evidence="2" type="ORF">AVDCRST_MAG35-2359</name>
</gene>
<name>A0A6J4PVG7_9ACTN</name>
<accession>A0A6J4PVG7</accession>
<evidence type="ECO:0000256" key="1">
    <source>
        <dbReference type="SAM" id="MobiDB-lite"/>
    </source>
</evidence>
<feature type="non-terminal residue" evidence="2">
    <location>
        <position position="81"/>
    </location>
</feature>
<feature type="compositionally biased region" description="Low complexity" evidence="1">
    <location>
        <begin position="60"/>
        <end position="71"/>
    </location>
</feature>
<dbReference type="AlphaFoldDB" id="A0A6J4PVG7"/>
<feature type="region of interest" description="Disordered" evidence="1">
    <location>
        <begin position="1"/>
        <end position="25"/>
    </location>
</feature>
<evidence type="ECO:0000313" key="2">
    <source>
        <dbReference type="EMBL" id="CAA9427100.1"/>
    </source>
</evidence>